<accession>A0A8H6IMK8</accession>
<dbReference type="Proteomes" id="UP000652219">
    <property type="component" value="Unassembled WGS sequence"/>
</dbReference>
<name>A0A8H6IMK8_9PEZI</name>
<dbReference type="EMBL" id="WIGN01000682">
    <property type="protein sequence ID" value="KAF6785572.1"/>
    <property type="molecule type" value="Genomic_DNA"/>
</dbReference>
<sequence>MGGYQSSDAYIWYYNEGGLERRPDLPALEIGDQNRALLIPGEVYCRFSKDGGNTLCPEDHRLNIAEPVHNIRTYYVDQAIGGTSALKIEENKDR</sequence>
<protein>
    <submittedName>
        <fullName evidence="1">Uncharacterized protein</fullName>
    </submittedName>
</protein>
<keyword evidence="2" id="KW-1185">Reference proteome</keyword>
<evidence type="ECO:0000313" key="2">
    <source>
        <dbReference type="Proteomes" id="UP000652219"/>
    </source>
</evidence>
<gene>
    <name evidence="1" type="ORF">CSOJ01_15560</name>
</gene>
<organism evidence="1 2">
    <name type="scientific">Colletotrichum sojae</name>
    <dbReference type="NCBI Taxonomy" id="2175907"/>
    <lineage>
        <taxon>Eukaryota</taxon>
        <taxon>Fungi</taxon>
        <taxon>Dikarya</taxon>
        <taxon>Ascomycota</taxon>
        <taxon>Pezizomycotina</taxon>
        <taxon>Sordariomycetes</taxon>
        <taxon>Hypocreomycetidae</taxon>
        <taxon>Glomerellales</taxon>
        <taxon>Glomerellaceae</taxon>
        <taxon>Colletotrichum</taxon>
        <taxon>Colletotrichum orchidearum species complex</taxon>
    </lineage>
</organism>
<dbReference type="AlphaFoldDB" id="A0A8H6IMK8"/>
<reference evidence="1 2" key="1">
    <citation type="journal article" date="2020" name="Phytopathology">
        <title>Genome Sequence Resources of Colletotrichum truncatum, C. plurivorum, C. musicola, and C. sojae: Four Species Pathogenic to Soybean (Glycine max).</title>
        <authorList>
            <person name="Rogerio F."/>
            <person name="Boufleur T.R."/>
            <person name="Ciampi-Guillardi M."/>
            <person name="Sukno S.A."/>
            <person name="Thon M.R."/>
            <person name="Massola Junior N.S."/>
            <person name="Baroncelli R."/>
        </authorList>
    </citation>
    <scope>NUCLEOTIDE SEQUENCE [LARGE SCALE GENOMIC DNA]</scope>
    <source>
        <strain evidence="1 2">LFN0009</strain>
    </source>
</reference>
<evidence type="ECO:0000313" key="1">
    <source>
        <dbReference type="EMBL" id="KAF6785572.1"/>
    </source>
</evidence>
<proteinExistence type="predicted"/>
<comment type="caution">
    <text evidence="1">The sequence shown here is derived from an EMBL/GenBank/DDBJ whole genome shotgun (WGS) entry which is preliminary data.</text>
</comment>